<gene>
    <name evidence="1" type="ORF">I7X30_08510</name>
</gene>
<proteinExistence type="predicted"/>
<dbReference type="Proteomes" id="UP000641139">
    <property type="component" value="Unassembled WGS sequence"/>
</dbReference>
<organism evidence="1 2">
    <name type="scientific">Capnocytophaga periodontitidis</name>
    <dbReference type="NCBI Taxonomy" id="2795027"/>
    <lineage>
        <taxon>Bacteria</taxon>
        <taxon>Pseudomonadati</taxon>
        <taxon>Bacteroidota</taxon>
        <taxon>Flavobacteriia</taxon>
        <taxon>Flavobacteriales</taxon>
        <taxon>Flavobacteriaceae</taxon>
        <taxon>Capnocytophaga</taxon>
    </lineage>
</organism>
<name>A0ABS0SMS9_9FLAO</name>
<evidence type="ECO:0000313" key="2">
    <source>
        <dbReference type="Proteomes" id="UP000641139"/>
    </source>
</evidence>
<dbReference type="RefSeq" id="WP_198466743.1">
    <property type="nucleotide sequence ID" value="NZ_JAEFDC010000006.1"/>
</dbReference>
<accession>A0ABS0SMS9</accession>
<dbReference type="EMBL" id="JAEFDC010000006">
    <property type="protein sequence ID" value="MBI1647096.1"/>
    <property type="molecule type" value="Genomic_DNA"/>
</dbReference>
<comment type="caution">
    <text evidence="1">The sequence shown here is derived from an EMBL/GenBank/DDBJ whole genome shotgun (WGS) entry which is preliminary data.</text>
</comment>
<keyword evidence="2" id="KW-1185">Reference proteome</keyword>
<sequence length="93" mass="10577">MCYTITINSNSAQAQNLVNYIKTFDFAEVTSNFSEEVLEASKVSKMTPEEIIAAAEEYQMTPEDYAFTMIISKKINRGIAKRMCKDFNIPYKG</sequence>
<reference evidence="1 2" key="1">
    <citation type="journal article" date="2021" name="Int. J. Syst. Evol. Microbiol.">
        <title>Capnocytophaga periodontitidis sp. nov., isolated from subgingival plaque of periodontitis patient.</title>
        <authorList>
            <person name="Zhang Y."/>
            <person name="Qiao D."/>
            <person name="Shi W."/>
            <person name="Wu D."/>
            <person name="Cai M."/>
        </authorList>
    </citation>
    <scope>NUCLEOTIDE SEQUENCE [LARGE SCALE GENOMIC DNA]</scope>
    <source>
        <strain evidence="1 2">051621</strain>
    </source>
</reference>
<evidence type="ECO:0000313" key="1">
    <source>
        <dbReference type="EMBL" id="MBI1647096.1"/>
    </source>
</evidence>
<protein>
    <submittedName>
        <fullName evidence="1">Uncharacterized protein</fullName>
    </submittedName>
</protein>